<name>A0A2T4UPV8_9MICO</name>
<evidence type="ECO:0000256" key="1">
    <source>
        <dbReference type="SAM" id="SignalP"/>
    </source>
</evidence>
<dbReference type="AlphaFoldDB" id="A0A2T4UPV8"/>
<organism evidence="2 3">
    <name type="scientific">Rathayibacter caricis DSM 15933</name>
    <dbReference type="NCBI Taxonomy" id="1328867"/>
    <lineage>
        <taxon>Bacteria</taxon>
        <taxon>Bacillati</taxon>
        <taxon>Actinomycetota</taxon>
        <taxon>Actinomycetes</taxon>
        <taxon>Micrococcales</taxon>
        <taxon>Microbacteriaceae</taxon>
        <taxon>Rathayibacter</taxon>
    </lineage>
</organism>
<keyword evidence="1" id="KW-0732">Signal</keyword>
<accession>A0A2T4UPV8</accession>
<protein>
    <recommendedName>
        <fullName evidence="4">Transglycosylase SLT domain-containing protein</fullName>
    </recommendedName>
</protein>
<keyword evidence="3" id="KW-1185">Reference proteome</keyword>
<feature type="signal peptide" evidence="1">
    <location>
        <begin position="1"/>
        <end position="22"/>
    </location>
</feature>
<dbReference type="PANTHER" id="PTHR30163:SF8">
    <property type="entry name" value="LYTIC MUREIN TRANSGLYCOSYLASE"/>
    <property type="match status" value="1"/>
</dbReference>
<dbReference type="GO" id="GO:0008933">
    <property type="term" value="F:peptidoglycan lytic transglycosylase activity"/>
    <property type="evidence" value="ECO:0007669"/>
    <property type="project" value="TreeGrafter"/>
</dbReference>
<proteinExistence type="predicted"/>
<dbReference type="InterPro" id="IPR023346">
    <property type="entry name" value="Lysozyme-like_dom_sf"/>
</dbReference>
<comment type="caution">
    <text evidence="2">The sequence shown here is derived from an EMBL/GenBank/DDBJ whole genome shotgun (WGS) entry which is preliminary data.</text>
</comment>
<dbReference type="InterPro" id="IPR043426">
    <property type="entry name" value="MltB-like"/>
</dbReference>
<dbReference type="Proteomes" id="UP000241085">
    <property type="component" value="Unassembled WGS sequence"/>
</dbReference>
<evidence type="ECO:0000313" key="2">
    <source>
        <dbReference type="EMBL" id="PTL71565.1"/>
    </source>
</evidence>
<sequence>MRRLPALLLLPLVGALLAGCSAATTSTIEYEGGVVTVPPAAPAPAALDPALLEDSDATAATPVRFLTSPEWLSGTAEGSGIPERALTAYAGAALLTSSVDPDCSLDWATLAGIGYVESRHGTIFGSALGEDGRAAEPIYGPRLDGTEFDRVEDNDGGALDGDPEVDRAMGPLQIIPATWMRWASSGWDPQNVDQQAVTAARYLCEAGGDLSTESGWRAAIAAYNPATSYAGKVAEAASRYAAAAE</sequence>
<evidence type="ECO:0008006" key="4">
    <source>
        <dbReference type="Google" id="ProtNLM"/>
    </source>
</evidence>
<dbReference type="RefSeq" id="WP_107573425.1">
    <property type="nucleotide sequence ID" value="NZ_PZPL01000001.1"/>
</dbReference>
<dbReference type="GO" id="GO:0009253">
    <property type="term" value="P:peptidoglycan catabolic process"/>
    <property type="evidence" value="ECO:0007669"/>
    <property type="project" value="TreeGrafter"/>
</dbReference>
<dbReference type="PANTHER" id="PTHR30163">
    <property type="entry name" value="MEMBRANE-BOUND LYTIC MUREIN TRANSGLYCOSYLASE B"/>
    <property type="match status" value="1"/>
</dbReference>
<reference evidence="2 3" key="1">
    <citation type="submission" date="2018-03" db="EMBL/GenBank/DDBJ databases">
        <title>Bacteriophage NCPPB3778 and a type I-E CRISPR drive the evolution of the US Biological Select Agent, Rathayibacter toxicus.</title>
        <authorList>
            <person name="Davis E.W.II."/>
            <person name="Tabima J.F."/>
            <person name="Weisberg A.J."/>
            <person name="Dantas Lopes L."/>
            <person name="Wiseman M.S."/>
            <person name="Wiseman M.S."/>
            <person name="Pupko T."/>
            <person name="Belcher M.S."/>
            <person name="Sechler A.J."/>
            <person name="Tancos M.A."/>
            <person name="Schroeder B.K."/>
            <person name="Murray T.D."/>
            <person name="Luster D.G."/>
            <person name="Schneider W.L."/>
            <person name="Rogers E."/>
            <person name="Andreote F.D."/>
            <person name="Grunwald N.J."/>
            <person name="Putnam M.L."/>
            <person name="Chang J.H."/>
        </authorList>
    </citation>
    <scope>NUCLEOTIDE SEQUENCE [LARGE SCALE GENOMIC DNA]</scope>
    <source>
        <strain evidence="2 3">DSM 15933</strain>
    </source>
</reference>
<gene>
    <name evidence="2" type="ORF">C1I63_00990</name>
</gene>
<dbReference type="PROSITE" id="PS51257">
    <property type="entry name" value="PROKAR_LIPOPROTEIN"/>
    <property type="match status" value="1"/>
</dbReference>
<dbReference type="EMBL" id="PZPL01000001">
    <property type="protein sequence ID" value="PTL71565.1"/>
    <property type="molecule type" value="Genomic_DNA"/>
</dbReference>
<dbReference type="Gene3D" id="1.10.530.10">
    <property type="match status" value="1"/>
</dbReference>
<dbReference type="SUPFAM" id="SSF53955">
    <property type="entry name" value="Lysozyme-like"/>
    <property type="match status" value="1"/>
</dbReference>
<evidence type="ECO:0000313" key="3">
    <source>
        <dbReference type="Proteomes" id="UP000241085"/>
    </source>
</evidence>
<feature type="chain" id="PRO_5039390840" description="Transglycosylase SLT domain-containing protein" evidence="1">
    <location>
        <begin position="23"/>
        <end position="245"/>
    </location>
</feature>